<comment type="caution">
    <text evidence="1">The sequence shown here is derived from an EMBL/GenBank/DDBJ whole genome shotgun (WGS) entry which is preliminary data.</text>
</comment>
<keyword evidence="2" id="KW-1185">Reference proteome</keyword>
<dbReference type="Proteomes" id="UP001295684">
    <property type="component" value="Unassembled WGS sequence"/>
</dbReference>
<gene>
    <name evidence="1" type="ORF">ECRASSUSDP1_LOCUS15024</name>
</gene>
<protein>
    <submittedName>
        <fullName evidence="1">Uncharacterized protein</fullName>
    </submittedName>
</protein>
<sequence>MVLTGSWKDQICNFTNWSVLGPLTIELELSSIIAPLLLVYCRGILWASLISEFWSWMLLCAQDS</sequence>
<dbReference type="AlphaFoldDB" id="A0AAD1XJ92"/>
<accession>A0AAD1XJ92</accession>
<dbReference type="EMBL" id="CAMPGE010015035">
    <property type="protein sequence ID" value="CAI2373678.1"/>
    <property type="molecule type" value="Genomic_DNA"/>
</dbReference>
<organism evidence="1 2">
    <name type="scientific">Euplotes crassus</name>
    <dbReference type="NCBI Taxonomy" id="5936"/>
    <lineage>
        <taxon>Eukaryota</taxon>
        <taxon>Sar</taxon>
        <taxon>Alveolata</taxon>
        <taxon>Ciliophora</taxon>
        <taxon>Intramacronucleata</taxon>
        <taxon>Spirotrichea</taxon>
        <taxon>Hypotrichia</taxon>
        <taxon>Euplotida</taxon>
        <taxon>Euplotidae</taxon>
        <taxon>Moneuplotes</taxon>
    </lineage>
</organism>
<proteinExistence type="predicted"/>
<evidence type="ECO:0000313" key="2">
    <source>
        <dbReference type="Proteomes" id="UP001295684"/>
    </source>
</evidence>
<evidence type="ECO:0000313" key="1">
    <source>
        <dbReference type="EMBL" id="CAI2373678.1"/>
    </source>
</evidence>
<name>A0AAD1XJ92_EUPCR</name>
<reference evidence="1" key="1">
    <citation type="submission" date="2023-07" db="EMBL/GenBank/DDBJ databases">
        <authorList>
            <consortium name="AG Swart"/>
            <person name="Singh M."/>
            <person name="Singh A."/>
            <person name="Seah K."/>
            <person name="Emmerich C."/>
        </authorList>
    </citation>
    <scope>NUCLEOTIDE SEQUENCE</scope>
    <source>
        <strain evidence="1">DP1</strain>
    </source>
</reference>